<dbReference type="SUPFAM" id="SSF55681">
    <property type="entry name" value="Class II aaRS and biotin synthetases"/>
    <property type="match status" value="1"/>
</dbReference>
<reference evidence="5" key="2">
    <citation type="submission" date="2024-01" db="EMBL/GenBank/DDBJ databases">
        <authorList>
            <person name="He J."/>
            <person name="Wang M."/>
            <person name="Zheng J."/>
            <person name="Liu Z."/>
        </authorList>
    </citation>
    <scope>NUCLEOTIDE SEQUENCE</scope>
    <source>
        <strain evidence="5">ZL_2023a</strain>
        <tissue evidence="5">Muscle</tissue>
    </source>
</reference>
<dbReference type="Pfam" id="PF00587">
    <property type="entry name" value="tRNA-synt_2b"/>
    <property type="match status" value="1"/>
</dbReference>
<dbReference type="GO" id="GO:0005524">
    <property type="term" value="F:ATP binding"/>
    <property type="evidence" value="ECO:0007669"/>
    <property type="project" value="InterPro"/>
</dbReference>
<dbReference type="PIRSF" id="PIRSF001529">
    <property type="entry name" value="Ser-tRNA-synth_IIa"/>
    <property type="match status" value="1"/>
</dbReference>
<dbReference type="GO" id="GO:0006434">
    <property type="term" value="P:seryl-tRNA aminoacylation"/>
    <property type="evidence" value="ECO:0007669"/>
    <property type="project" value="InterPro"/>
</dbReference>
<feature type="domain" description="Serine-tRNA synthetase type1 N-terminal" evidence="4">
    <location>
        <begin position="79"/>
        <end position="173"/>
    </location>
</feature>
<dbReference type="InterPro" id="IPR015866">
    <property type="entry name" value="Ser-tRNA-synth_1_N"/>
</dbReference>
<dbReference type="InterPro" id="IPR045864">
    <property type="entry name" value="aa-tRNA-synth_II/BPL/LPL"/>
</dbReference>
<name>A0AAW0YLP3_CHEQU</name>
<evidence type="ECO:0000256" key="2">
    <source>
        <dbReference type="SAM" id="Coils"/>
    </source>
</evidence>
<dbReference type="EMBL" id="JARKIK010000004">
    <property type="protein sequence ID" value="KAK8752517.1"/>
    <property type="molecule type" value="Genomic_DNA"/>
</dbReference>
<dbReference type="Gene3D" id="1.10.287.40">
    <property type="entry name" value="Serine-tRNA synthetase, tRNA binding domain"/>
    <property type="match status" value="1"/>
</dbReference>
<dbReference type="Pfam" id="PF02403">
    <property type="entry name" value="Seryl_tRNA_N"/>
    <property type="match status" value="1"/>
</dbReference>
<dbReference type="EMBL" id="JARKIK010000004">
    <property type="protein sequence ID" value="KAK8752519.1"/>
    <property type="molecule type" value="Genomic_DNA"/>
</dbReference>
<dbReference type="GO" id="GO:0004828">
    <property type="term" value="F:serine-tRNA ligase activity"/>
    <property type="evidence" value="ECO:0007669"/>
    <property type="project" value="InterPro"/>
</dbReference>
<dbReference type="InterPro" id="IPR010978">
    <property type="entry name" value="tRNA-bd_arm"/>
</dbReference>
<keyword evidence="6" id="KW-1185">Reference proteome</keyword>
<evidence type="ECO:0000313" key="6">
    <source>
        <dbReference type="Proteomes" id="UP001445076"/>
    </source>
</evidence>
<evidence type="ECO:0000313" key="5">
    <source>
        <dbReference type="EMBL" id="KAK8752521.1"/>
    </source>
</evidence>
<sequence>MVYYIKILKTLGSVCQLQRTNILFYMKRGIFFSQSKKLPENTTLTAALYVPGNKATNVDGFLSPYLDFSQQFESLSDLEFNIRQRGLSINVRHIVSKWKEWKELEHQQQQLEEKREIIAKKIKTLKNKSGSKEMVSELKQCGKKIREQVKDLSAHIWDLEETAVIAALQLPNYLHHTTGLDNKQIFNLSDKPSFTYQPKDHVQLGESAGELVFLNNSPTAYYLKNGLAILELACSEYFLSRFKVLGYMHQSNPDFVKAIVVEGCGVQYVDRHKFNKVVSQEADLDKNSLHLVGGGSLAAFSACFAKQLLEKPEYLPQKLITVGRNYSPSNSKFPGLLGCRQSTVVDVFIVHECNPVQEMQLLDEILLTLIQSYIELGLHFKVIQYSAQHLDSHEAAAVGVHIFSVSTGKYHEVGRISLCSDYISKRLWTLCKSSGRPASFLSMIHVRTCHVARLLGLLMENQQQEDGTYNIPACLKSIMNIF</sequence>
<feature type="domain" description="Aminoacyl-tRNA synthetase class II (G/ P/ S/T)" evidence="3">
    <location>
        <begin position="298"/>
        <end position="461"/>
    </location>
</feature>
<dbReference type="EMBL" id="JARKIK010000004">
    <property type="protein sequence ID" value="KAK8752521.1"/>
    <property type="molecule type" value="Genomic_DNA"/>
</dbReference>
<accession>A0AAW0YLP3</accession>
<proteinExistence type="inferred from homology"/>
<keyword evidence="2" id="KW-0175">Coiled coil</keyword>
<protein>
    <recommendedName>
        <fullName evidence="7">Seryl-tRNA synthetase</fullName>
    </recommendedName>
</protein>
<dbReference type="PANTHER" id="PTHR11778">
    <property type="entry name" value="SERYL-TRNA SYNTHETASE"/>
    <property type="match status" value="1"/>
</dbReference>
<dbReference type="InterPro" id="IPR002317">
    <property type="entry name" value="Ser-tRNA-ligase_type_1"/>
</dbReference>
<comment type="similarity">
    <text evidence="1">Belongs to the class-II aminoacyl-tRNA synthetase family. Type-1 seryl-tRNA synthetase subfamily.</text>
</comment>
<evidence type="ECO:0000259" key="3">
    <source>
        <dbReference type="Pfam" id="PF00587"/>
    </source>
</evidence>
<dbReference type="Gene3D" id="3.30.930.10">
    <property type="entry name" value="Bira Bifunctional Protein, Domain 2"/>
    <property type="match status" value="1"/>
</dbReference>
<evidence type="ECO:0000259" key="4">
    <source>
        <dbReference type="Pfam" id="PF02403"/>
    </source>
</evidence>
<dbReference type="InterPro" id="IPR042103">
    <property type="entry name" value="SerRS_1_N_sf"/>
</dbReference>
<reference evidence="5 6" key="1">
    <citation type="journal article" date="2024" name="BMC Genomics">
        <title>Genome assembly of redclaw crayfish (Cherax quadricarinatus) provides insights into its immune adaptation and hypoxia tolerance.</title>
        <authorList>
            <person name="Liu Z."/>
            <person name="Zheng J."/>
            <person name="Li H."/>
            <person name="Fang K."/>
            <person name="Wang S."/>
            <person name="He J."/>
            <person name="Zhou D."/>
            <person name="Weng S."/>
            <person name="Chi M."/>
            <person name="Gu Z."/>
            <person name="He J."/>
            <person name="Li F."/>
            <person name="Wang M."/>
        </authorList>
    </citation>
    <scope>NUCLEOTIDE SEQUENCE [LARGE SCALE GENOMIC DNA]</scope>
    <source>
        <strain evidence="5">ZL_2023a</strain>
    </source>
</reference>
<dbReference type="Proteomes" id="UP001445076">
    <property type="component" value="Unassembled WGS sequence"/>
</dbReference>
<organism evidence="5 6">
    <name type="scientific">Cherax quadricarinatus</name>
    <name type="common">Australian red claw crayfish</name>
    <dbReference type="NCBI Taxonomy" id="27406"/>
    <lineage>
        <taxon>Eukaryota</taxon>
        <taxon>Metazoa</taxon>
        <taxon>Ecdysozoa</taxon>
        <taxon>Arthropoda</taxon>
        <taxon>Crustacea</taxon>
        <taxon>Multicrustacea</taxon>
        <taxon>Malacostraca</taxon>
        <taxon>Eumalacostraca</taxon>
        <taxon>Eucarida</taxon>
        <taxon>Decapoda</taxon>
        <taxon>Pleocyemata</taxon>
        <taxon>Astacidea</taxon>
        <taxon>Parastacoidea</taxon>
        <taxon>Parastacidae</taxon>
        <taxon>Cherax</taxon>
    </lineage>
</organism>
<comment type="caution">
    <text evidence="5">The sequence shown here is derived from an EMBL/GenBank/DDBJ whole genome shotgun (WGS) entry which is preliminary data.</text>
</comment>
<evidence type="ECO:0008006" key="7">
    <source>
        <dbReference type="Google" id="ProtNLM"/>
    </source>
</evidence>
<dbReference type="SUPFAM" id="SSF46589">
    <property type="entry name" value="tRNA-binding arm"/>
    <property type="match status" value="1"/>
</dbReference>
<dbReference type="AlphaFoldDB" id="A0AAW0YLP3"/>
<gene>
    <name evidence="5" type="ORF">OTU49_005969</name>
</gene>
<evidence type="ECO:0000256" key="1">
    <source>
        <dbReference type="ARBA" id="ARBA00010728"/>
    </source>
</evidence>
<feature type="coiled-coil region" evidence="2">
    <location>
        <begin position="101"/>
        <end position="128"/>
    </location>
</feature>
<dbReference type="InterPro" id="IPR002314">
    <property type="entry name" value="aa-tRNA-synt_IIb"/>
</dbReference>